<gene>
    <name evidence="1" type="ORF">CN491_23930</name>
</gene>
<name>A0A2B2FW16_BACCE</name>
<organism evidence="1 2">
    <name type="scientific">Bacillus cereus</name>
    <dbReference type="NCBI Taxonomy" id="1396"/>
    <lineage>
        <taxon>Bacteria</taxon>
        <taxon>Bacillati</taxon>
        <taxon>Bacillota</taxon>
        <taxon>Bacilli</taxon>
        <taxon>Bacillales</taxon>
        <taxon>Bacillaceae</taxon>
        <taxon>Bacillus</taxon>
        <taxon>Bacillus cereus group</taxon>
    </lineage>
</organism>
<proteinExistence type="predicted"/>
<dbReference type="AlphaFoldDB" id="A0A2B2FW16"/>
<reference evidence="1 2" key="1">
    <citation type="submission" date="2017-09" db="EMBL/GenBank/DDBJ databases">
        <title>Large-scale bioinformatics analysis of Bacillus genomes uncovers conserved roles of natural products in bacterial physiology.</title>
        <authorList>
            <consortium name="Agbiome Team Llc"/>
            <person name="Bleich R.M."/>
            <person name="Grubbs K.J."/>
            <person name="Santa Maria K.C."/>
            <person name="Allen S.E."/>
            <person name="Farag S."/>
            <person name="Shank E.A."/>
            <person name="Bowers A."/>
        </authorList>
    </citation>
    <scope>NUCLEOTIDE SEQUENCE [LARGE SCALE GENOMIC DNA]</scope>
    <source>
        <strain evidence="1 2">AFS002368</strain>
    </source>
</reference>
<dbReference type="EMBL" id="NTZF01000033">
    <property type="protein sequence ID" value="PES90697.1"/>
    <property type="molecule type" value="Genomic_DNA"/>
</dbReference>
<accession>A0A2B2FW16</accession>
<dbReference type="Proteomes" id="UP000220900">
    <property type="component" value="Unassembled WGS sequence"/>
</dbReference>
<sequence length="118" mass="13501">MTKNWTPPLGQTPNYMNGGWNTHQTSRTADKVDHIADKASFAVDMINNALIGFDGIEKELMELSSASNPPQPETLRIMAHRIDTYQKQVQNGLFNLKKFMEDIDKATDNIQRNSDWKY</sequence>
<evidence type="ECO:0000313" key="1">
    <source>
        <dbReference type="EMBL" id="PES90697.1"/>
    </source>
</evidence>
<evidence type="ECO:0000313" key="2">
    <source>
        <dbReference type="Proteomes" id="UP000220900"/>
    </source>
</evidence>
<dbReference type="RefSeq" id="WP_098269469.1">
    <property type="nucleotide sequence ID" value="NZ_JAVIVZ010000001.1"/>
</dbReference>
<protein>
    <submittedName>
        <fullName evidence="1">Uncharacterized protein</fullName>
    </submittedName>
</protein>
<comment type="caution">
    <text evidence="1">The sequence shown here is derived from an EMBL/GenBank/DDBJ whole genome shotgun (WGS) entry which is preliminary data.</text>
</comment>